<reference evidence="3 4" key="1">
    <citation type="submission" date="2024-07" db="EMBL/GenBank/DDBJ databases">
        <title>Section-level genome sequencing and comparative genomics of Aspergillus sections Usti and Cavernicolus.</title>
        <authorList>
            <consortium name="Lawrence Berkeley National Laboratory"/>
            <person name="Nybo J.L."/>
            <person name="Vesth T.C."/>
            <person name="Theobald S."/>
            <person name="Frisvad J.C."/>
            <person name="Larsen T.O."/>
            <person name="Kjaerboelling I."/>
            <person name="Rothschild-Mancinelli K."/>
            <person name="Lyhne E.K."/>
            <person name="Kogle M.E."/>
            <person name="Barry K."/>
            <person name="Clum A."/>
            <person name="Na H."/>
            <person name="Ledsgaard L."/>
            <person name="Lin J."/>
            <person name="Lipzen A."/>
            <person name="Kuo A."/>
            <person name="Riley R."/>
            <person name="Mondo S."/>
            <person name="Labutti K."/>
            <person name="Haridas S."/>
            <person name="Pangalinan J."/>
            <person name="Salamov A.A."/>
            <person name="Simmons B.A."/>
            <person name="Magnuson J.K."/>
            <person name="Chen J."/>
            <person name="Drula E."/>
            <person name="Henrissat B."/>
            <person name="Wiebenga A."/>
            <person name="Lubbers R.J."/>
            <person name="Gomes A.C."/>
            <person name="Macurrencykelacurrency M.R."/>
            <person name="Stajich J."/>
            <person name="Grigoriev I.V."/>
            <person name="Mortensen U.H."/>
            <person name="De Vries R.P."/>
            <person name="Baker S.E."/>
            <person name="Andersen M.R."/>
        </authorList>
    </citation>
    <scope>NUCLEOTIDE SEQUENCE [LARGE SCALE GENOMIC DNA]</scope>
    <source>
        <strain evidence="3 4">CBS 449.75</strain>
    </source>
</reference>
<evidence type="ECO:0000313" key="3">
    <source>
        <dbReference type="EMBL" id="KAL2866112.1"/>
    </source>
</evidence>
<evidence type="ECO:0000313" key="4">
    <source>
        <dbReference type="Proteomes" id="UP001610432"/>
    </source>
</evidence>
<name>A0ABR4LRV8_9EURO</name>
<comment type="caution">
    <text evidence="3">The sequence shown here is derived from an EMBL/GenBank/DDBJ whole genome shotgun (WGS) entry which is preliminary data.</text>
</comment>
<evidence type="ECO:0000256" key="1">
    <source>
        <dbReference type="ARBA" id="ARBA00022801"/>
    </source>
</evidence>
<dbReference type="Gene3D" id="3.90.1330.10">
    <property type="entry name" value="Alpha-glucuronidase, C-terminal domain"/>
    <property type="match status" value="2"/>
</dbReference>
<organism evidence="3 4">
    <name type="scientific">Aspergillus lucknowensis</name>
    <dbReference type="NCBI Taxonomy" id="176173"/>
    <lineage>
        <taxon>Eukaryota</taxon>
        <taxon>Fungi</taxon>
        <taxon>Dikarya</taxon>
        <taxon>Ascomycota</taxon>
        <taxon>Pezizomycotina</taxon>
        <taxon>Eurotiomycetes</taxon>
        <taxon>Eurotiomycetidae</taxon>
        <taxon>Eurotiales</taxon>
        <taxon>Aspergillaceae</taxon>
        <taxon>Aspergillus</taxon>
        <taxon>Aspergillus subgen. Nidulantes</taxon>
    </lineage>
</organism>
<dbReference type="GO" id="GO:0016787">
    <property type="term" value="F:hydrolase activity"/>
    <property type="evidence" value="ECO:0007669"/>
    <property type="project" value="UniProtKB-KW"/>
</dbReference>
<dbReference type="InterPro" id="IPR037054">
    <property type="entry name" value="A-glucoronidase_C_sf"/>
</dbReference>
<dbReference type="InterPro" id="IPR017853">
    <property type="entry name" value="GH"/>
</dbReference>
<keyword evidence="1 3" id="KW-0378">Hydrolase</keyword>
<keyword evidence="4" id="KW-1185">Reference proteome</keyword>
<dbReference type="PANTHER" id="PTHR39207:SF1">
    <property type="entry name" value="ALPHA-GLUCURONIDASE A"/>
    <property type="match status" value="1"/>
</dbReference>
<gene>
    <name evidence="3" type="ORF">BJX67DRAFT_382211</name>
</gene>
<dbReference type="PANTHER" id="PTHR39207">
    <property type="entry name" value="ALPHA-GLUCURONIDASE A"/>
    <property type="match status" value="1"/>
</dbReference>
<feature type="domain" description="Glycosyl hydrolase family 67 C-terminal" evidence="2">
    <location>
        <begin position="109"/>
        <end position="264"/>
    </location>
</feature>
<dbReference type="EMBL" id="JBFXLQ010000027">
    <property type="protein sequence ID" value="KAL2866112.1"/>
    <property type="molecule type" value="Genomic_DNA"/>
</dbReference>
<dbReference type="InterPro" id="IPR029018">
    <property type="entry name" value="Hex-like_dom2"/>
</dbReference>
<evidence type="ECO:0000259" key="2">
    <source>
        <dbReference type="Pfam" id="PF07477"/>
    </source>
</evidence>
<dbReference type="SUPFAM" id="SSF55545">
    <property type="entry name" value="beta-N-acetylhexosaminidase-like domain"/>
    <property type="match status" value="1"/>
</dbReference>
<dbReference type="GeneID" id="98148261"/>
<proteinExistence type="predicted"/>
<dbReference type="CDD" id="cd02795">
    <property type="entry name" value="CBM6-CBM35-CBM36_like"/>
    <property type="match status" value="1"/>
</dbReference>
<dbReference type="InterPro" id="IPR011099">
    <property type="entry name" value="Glyco_hydro_67_C"/>
</dbReference>
<protein>
    <submittedName>
        <fullName evidence="3">Glycoside hydrolase superfamily</fullName>
    </submittedName>
</protein>
<dbReference type="Gene3D" id="3.20.20.80">
    <property type="entry name" value="Glycosidases"/>
    <property type="match status" value="1"/>
</dbReference>
<dbReference type="RefSeq" id="XP_070885091.1">
    <property type="nucleotide sequence ID" value="XM_071033189.1"/>
</dbReference>
<dbReference type="Pfam" id="PF07477">
    <property type="entry name" value="Glyco_hydro_67C"/>
    <property type="match status" value="1"/>
</dbReference>
<accession>A0ABR4LRV8</accession>
<sequence length="465" mass="52398">MAEDGLDGWLRYARFPSSYTLGQLESFPRSIATLVGASKDSPLETAGYELQIGISAIWFIYPLFGKLSSGLICVSTGKNHMSETSYRANRRLGGYTGVTNVGMNATWLGSHLSMSNLYAFGRLAWDPRLDSVDVLEGWTRLTFGLSNTVREVITNISMASWPAYEKYTGNLGVQSLTDIFYTHYGPNPASQDNNRWGIWTRANSESIGMDRTVRNGTGNAGQYPEEVAQMYEHTETTPDDLMLWFHHLPYKFTLHSAKTLWKSLKGKIDKERFEHELFRLRYQAGHSIVWRDAINEFYRNPSCIPDQEGRVRNHPWRIEAENMSLQGYSPVSVLPAETASGYTAVVTNSTEFAVTTLPFKDGIYNLAINYFDVTGGNSTYQVNLNDRLVGSWKGDAGYKLGKSRVSIMTAVQPFGLSLKEFKFLGATRLKLQASPTGLSRHRWTIFLYFRLERSTKSSVDEDVNS</sequence>
<dbReference type="SUPFAM" id="SSF51445">
    <property type="entry name" value="(Trans)glycosidases"/>
    <property type="match status" value="1"/>
</dbReference>
<dbReference type="Proteomes" id="UP001610432">
    <property type="component" value="Unassembled WGS sequence"/>
</dbReference>